<organism evidence="1 2">
    <name type="scientific">Vittaforma corneae (strain ATCC 50505)</name>
    <name type="common">Microsporidian parasite</name>
    <name type="synonym">Nosema corneum</name>
    <dbReference type="NCBI Taxonomy" id="993615"/>
    <lineage>
        <taxon>Eukaryota</taxon>
        <taxon>Fungi</taxon>
        <taxon>Fungi incertae sedis</taxon>
        <taxon>Microsporidia</taxon>
        <taxon>Nosematidae</taxon>
        <taxon>Vittaforma</taxon>
    </lineage>
</organism>
<dbReference type="InParanoid" id="L2GLG3"/>
<dbReference type="GeneID" id="19882030"/>
<proteinExistence type="predicted"/>
<dbReference type="VEuPathDB" id="MicrosporidiaDB:VICG_01319"/>
<protein>
    <submittedName>
        <fullName evidence="1">Uncharacterized protein</fullName>
    </submittedName>
</protein>
<evidence type="ECO:0000313" key="2">
    <source>
        <dbReference type="Proteomes" id="UP000011082"/>
    </source>
</evidence>
<accession>L2GLG3</accession>
<dbReference type="Proteomes" id="UP000011082">
    <property type="component" value="Unassembled WGS sequence"/>
</dbReference>
<keyword evidence="2" id="KW-1185">Reference proteome</keyword>
<dbReference type="EMBL" id="JH370140">
    <property type="protein sequence ID" value="ELA41686.1"/>
    <property type="molecule type" value="Genomic_DNA"/>
</dbReference>
<reference evidence="2" key="1">
    <citation type="submission" date="2011-05" db="EMBL/GenBank/DDBJ databases">
        <title>The genome sequence of Vittaforma corneae strain ATCC 50505.</title>
        <authorList>
            <consortium name="The Broad Institute Genome Sequencing Platform"/>
            <person name="Cuomo C."/>
            <person name="Didier E."/>
            <person name="Bowers L."/>
            <person name="Young S.K."/>
            <person name="Zeng Q."/>
            <person name="Gargeya S."/>
            <person name="Fitzgerald M."/>
            <person name="Haas B."/>
            <person name="Abouelleil A."/>
            <person name="Alvarado L."/>
            <person name="Arachchi H.M."/>
            <person name="Berlin A."/>
            <person name="Chapman S.B."/>
            <person name="Gearin G."/>
            <person name="Goldberg J."/>
            <person name="Griggs A."/>
            <person name="Gujja S."/>
            <person name="Hansen M."/>
            <person name="Heiman D."/>
            <person name="Howarth C."/>
            <person name="Larimer J."/>
            <person name="Lui A."/>
            <person name="MacDonald P.J.P."/>
            <person name="McCowen C."/>
            <person name="Montmayeur A."/>
            <person name="Murphy C."/>
            <person name="Neiman D."/>
            <person name="Pearson M."/>
            <person name="Priest M."/>
            <person name="Roberts A."/>
            <person name="Saif S."/>
            <person name="Shea T."/>
            <person name="Sisk P."/>
            <person name="Stolte C."/>
            <person name="Sykes S."/>
            <person name="Wortman J."/>
            <person name="Nusbaum C."/>
            <person name="Birren B."/>
        </authorList>
    </citation>
    <scope>NUCLEOTIDE SEQUENCE [LARGE SCALE GENOMIC DNA]</scope>
    <source>
        <strain evidence="2">ATCC 50505</strain>
    </source>
</reference>
<sequence length="183" mass="20989">MDSQLKAEIELILQMKDEELQKNVASKIAVYLLTLPLPSEEYKDLLQCFTDRIFKILPASSIPRLLKEKLGLNKSWQRRILFADTHVHILPKVHPLSLEGREQQLREAGTLSITNTDVQRKFIPKQAFSQGLPGATKSIDLLPSTLSNRFCPEVNEKIPFRFSKPKITIQQILDNPLVLKEFE</sequence>
<dbReference type="RefSeq" id="XP_007604765.1">
    <property type="nucleotide sequence ID" value="XM_007604703.1"/>
</dbReference>
<evidence type="ECO:0000313" key="1">
    <source>
        <dbReference type="EMBL" id="ELA41686.1"/>
    </source>
</evidence>
<dbReference type="HOGENOM" id="CLU_1476244_0_0_1"/>
<name>L2GLG3_VITCO</name>
<gene>
    <name evidence="1" type="ORF">VICG_01319</name>
</gene>
<dbReference type="AlphaFoldDB" id="L2GLG3"/>